<proteinExistence type="predicted"/>
<sequence>MYLFFNYRSQKATLLILLPLFTYLYISKKDRNPSHYFIFMYPLIVGYAVLILDNFSSLVSKELAFVHLKVPKKALFYALFLFVLSVPLFSSIRHSYVLSQPDTRNLAYEWLQNNLTRKDQIYYYRGELEQIPYIDLKAKKVRRLDIENIDMSKAPFYLFIGVHGVTYDDLMTGDRDTDLIEGNVSKFIENSDLVFYAEPKNQEGPPVFIFKVYGLESN</sequence>
<feature type="transmembrane region" description="Helical" evidence="1">
    <location>
        <begin position="74"/>
        <end position="92"/>
    </location>
</feature>
<dbReference type="AlphaFoldDB" id="A0A7V5IZZ4"/>
<feature type="transmembrane region" description="Helical" evidence="1">
    <location>
        <begin position="34"/>
        <end position="53"/>
    </location>
</feature>
<feature type="transmembrane region" description="Helical" evidence="1">
    <location>
        <begin position="12"/>
        <end position="28"/>
    </location>
</feature>
<reference evidence="2" key="1">
    <citation type="journal article" date="2020" name="mSystems">
        <title>Genome- and Community-Level Interaction Insights into Carbon Utilization and Element Cycling Functions of Hydrothermarchaeota in Hydrothermal Sediment.</title>
        <authorList>
            <person name="Zhou Z."/>
            <person name="Liu Y."/>
            <person name="Xu W."/>
            <person name="Pan J."/>
            <person name="Luo Z.H."/>
            <person name="Li M."/>
        </authorList>
    </citation>
    <scope>NUCLEOTIDE SEQUENCE [LARGE SCALE GENOMIC DNA]</scope>
    <source>
        <strain evidence="2">HyVt-517</strain>
    </source>
</reference>
<keyword evidence="1" id="KW-0812">Transmembrane</keyword>
<gene>
    <name evidence="2" type="ORF">ENJ78_00100</name>
</gene>
<evidence type="ECO:0008006" key="3">
    <source>
        <dbReference type="Google" id="ProtNLM"/>
    </source>
</evidence>
<dbReference type="Proteomes" id="UP000886106">
    <property type="component" value="Unassembled WGS sequence"/>
</dbReference>
<protein>
    <recommendedName>
        <fullName evidence="3">DUF2079 domain-containing protein</fullName>
    </recommendedName>
</protein>
<accession>A0A7V5IZZ4</accession>
<evidence type="ECO:0000256" key="1">
    <source>
        <dbReference type="SAM" id="Phobius"/>
    </source>
</evidence>
<comment type="caution">
    <text evidence="2">The sequence shown here is derived from an EMBL/GenBank/DDBJ whole genome shotgun (WGS) entry which is preliminary data.</text>
</comment>
<keyword evidence="1" id="KW-1133">Transmembrane helix</keyword>
<keyword evidence="1" id="KW-0472">Membrane</keyword>
<organism evidence="2">
    <name type="scientific">candidate division WWE3 bacterium</name>
    <dbReference type="NCBI Taxonomy" id="2053526"/>
    <lineage>
        <taxon>Bacteria</taxon>
        <taxon>Katanobacteria</taxon>
    </lineage>
</organism>
<dbReference type="EMBL" id="DRNS01000007">
    <property type="protein sequence ID" value="HHH14094.1"/>
    <property type="molecule type" value="Genomic_DNA"/>
</dbReference>
<name>A0A7V5IZZ4_UNCKA</name>
<evidence type="ECO:0000313" key="2">
    <source>
        <dbReference type="EMBL" id="HHH14094.1"/>
    </source>
</evidence>